<organism evidence="1 2">
    <name type="scientific">Clohesyomyces aquaticus</name>
    <dbReference type="NCBI Taxonomy" id="1231657"/>
    <lineage>
        <taxon>Eukaryota</taxon>
        <taxon>Fungi</taxon>
        <taxon>Dikarya</taxon>
        <taxon>Ascomycota</taxon>
        <taxon>Pezizomycotina</taxon>
        <taxon>Dothideomycetes</taxon>
        <taxon>Pleosporomycetidae</taxon>
        <taxon>Pleosporales</taxon>
        <taxon>Lindgomycetaceae</taxon>
        <taxon>Clohesyomyces</taxon>
    </lineage>
</organism>
<reference evidence="1 2" key="1">
    <citation type="submission" date="2016-07" db="EMBL/GenBank/DDBJ databases">
        <title>Pervasive Adenine N6-methylation of Active Genes in Fungi.</title>
        <authorList>
            <consortium name="DOE Joint Genome Institute"/>
            <person name="Mondo S.J."/>
            <person name="Dannebaum R.O."/>
            <person name="Kuo R.C."/>
            <person name="Labutti K."/>
            <person name="Haridas S."/>
            <person name="Kuo A."/>
            <person name="Salamov A."/>
            <person name="Ahrendt S.R."/>
            <person name="Lipzen A."/>
            <person name="Sullivan W."/>
            <person name="Andreopoulos W.B."/>
            <person name="Clum A."/>
            <person name="Lindquist E."/>
            <person name="Daum C."/>
            <person name="Ramamoorthy G.K."/>
            <person name="Gryganskyi A."/>
            <person name="Culley D."/>
            <person name="Magnuson J.K."/>
            <person name="James T.Y."/>
            <person name="O'Malley M.A."/>
            <person name="Stajich J.E."/>
            <person name="Spatafora J.W."/>
            <person name="Visel A."/>
            <person name="Grigoriev I.V."/>
        </authorList>
    </citation>
    <scope>NUCLEOTIDE SEQUENCE [LARGE SCALE GENOMIC DNA]</scope>
    <source>
        <strain evidence="1 2">CBS 115471</strain>
    </source>
</reference>
<protein>
    <submittedName>
        <fullName evidence="1">Uncharacterized protein</fullName>
    </submittedName>
</protein>
<dbReference type="STRING" id="1231657.A0A1Y1YS11"/>
<evidence type="ECO:0000313" key="2">
    <source>
        <dbReference type="Proteomes" id="UP000193144"/>
    </source>
</evidence>
<evidence type="ECO:0000313" key="1">
    <source>
        <dbReference type="EMBL" id="ORY00820.1"/>
    </source>
</evidence>
<name>A0A1Y1YS11_9PLEO</name>
<gene>
    <name evidence="1" type="ORF">BCR34DRAFT_494347</name>
</gene>
<keyword evidence="2" id="KW-1185">Reference proteome</keyword>
<feature type="non-terminal residue" evidence="1">
    <location>
        <position position="1"/>
    </location>
</feature>
<dbReference type="AlphaFoldDB" id="A0A1Y1YS11"/>
<dbReference type="EMBL" id="MCFA01000178">
    <property type="protein sequence ID" value="ORY00820.1"/>
    <property type="molecule type" value="Genomic_DNA"/>
</dbReference>
<dbReference type="OrthoDB" id="4062651at2759"/>
<dbReference type="Proteomes" id="UP000193144">
    <property type="component" value="Unassembled WGS sequence"/>
</dbReference>
<comment type="caution">
    <text evidence="1">The sequence shown here is derived from an EMBL/GenBank/DDBJ whole genome shotgun (WGS) entry which is preliminary data.</text>
</comment>
<sequence length="51" mass="5890">LKLFNFRSIRHYDEEGFAKQVIEDLFTLATCIYFLASSINSIIKANSYAKV</sequence>
<proteinExistence type="predicted"/>
<accession>A0A1Y1YS11</accession>